<sequence>KQRRGKIVALAQTQTTAPIVKAKPVPMPKPDQPPSPIIEPVTAVPPAPSVVSTGKAKPFVFPRTNLSLAASRLPLLGPSNAPHRIGCLFDYTCHHCRQLHGFIRTAIDKFDGQLSCLMIPMPLDANCNAQFKRTHRDHVDACKYAKICLAVQQVTPAKYDAFDRWLFSDHKTTKPLAKVREHAATVVGSAALNKALASATVQQQLQQDIRAYELNSKNGGNSSMPQTIIKDRVIFGPTRSAIALQSILKQTLGLK</sequence>
<gene>
    <name evidence="2" type="ORF">METZ01_LOCUS373066</name>
</gene>
<name>A0A382TEJ8_9ZZZZ</name>
<organism evidence="2">
    <name type="scientific">marine metagenome</name>
    <dbReference type="NCBI Taxonomy" id="408172"/>
    <lineage>
        <taxon>unclassified sequences</taxon>
        <taxon>metagenomes</taxon>
        <taxon>ecological metagenomes</taxon>
    </lineage>
</organism>
<reference evidence="2" key="1">
    <citation type="submission" date="2018-05" db="EMBL/GenBank/DDBJ databases">
        <authorList>
            <person name="Lanie J.A."/>
            <person name="Ng W.-L."/>
            <person name="Kazmierczak K.M."/>
            <person name="Andrzejewski T.M."/>
            <person name="Davidsen T.M."/>
            <person name="Wayne K.J."/>
            <person name="Tettelin H."/>
            <person name="Glass J.I."/>
            <person name="Rusch D."/>
            <person name="Podicherti R."/>
            <person name="Tsui H.-C.T."/>
            <person name="Winkler M.E."/>
        </authorList>
    </citation>
    <scope>NUCLEOTIDE SEQUENCE</scope>
</reference>
<dbReference type="AlphaFoldDB" id="A0A382TEJ8"/>
<protein>
    <recommendedName>
        <fullName evidence="1">Thioredoxin-like fold domain-containing protein</fullName>
    </recommendedName>
</protein>
<proteinExistence type="predicted"/>
<dbReference type="InterPro" id="IPR036249">
    <property type="entry name" value="Thioredoxin-like_sf"/>
</dbReference>
<dbReference type="Gene3D" id="3.40.30.10">
    <property type="entry name" value="Glutaredoxin"/>
    <property type="match status" value="1"/>
</dbReference>
<dbReference type="SUPFAM" id="SSF52833">
    <property type="entry name" value="Thioredoxin-like"/>
    <property type="match status" value="1"/>
</dbReference>
<evidence type="ECO:0000313" key="2">
    <source>
        <dbReference type="EMBL" id="SVD20212.1"/>
    </source>
</evidence>
<feature type="domain" description="Thioredoxin-like fold" evidence="1">
    <location>
        <begin position="75"/>
        <end position="239"/>
    </location>
</feature>
<evidence type="ECO:0000259" key="1">
    <source>
        <dbReference type="Pfam" id="PF13462"/>
    </source>
</evidence>
<feature type="non-terminal residue" evidence="2">
    <location>
        <position position="1"/>
    </location>
</feature>
<dbReference type="EMBL" id="UINC01135824">
    <property type="protein sequence ID" value="SVD20212.1"/>
    <property type="molecule type" value="Genomic_DNA"/>
</dbReference>
<accession>A0A382TEJ8</accession>
<dbReference type="Pfam" id="PF13462">
    <property type="entry name" value="Thioredoxin_4"/>
    <property type="match status" value="1"/>
</dbReference>
<dbReference type="InterPro" id="IPR012336">
    <property type="entry name" value="Thioredoxin-like_fold"/>
</dbReference>